<dbReference type="Pfam" id="PF14634">
    <property type="entry name" value="zf-RING_5"/>
    <property type="match status" value="1"/>
</dbReference>
<feature type="compositionally biased region" description="Polar residues" evidence="6">
    <location>
        <begin position="413"/>
        <end position="423"/>
    </location>
</feature>
<dbReference type="GeneID" id="64704407"/>
<feature type="compositionally biased region" description="Low complexity" evidence="6">
    <location>
        <begin position="468"/>
        <end position="489"/>
    </location>
</feature>
<evidence type="ECO:0000256" key="6">
    <source>
        <dbReference type="SAM" id="MobiDB-lite"/>
    </source>
</evidence>
<keyword evidence="3" id="KW-0862">Zinc</keyword>
<dbReference type="PROSITE" id="PS00518">
    <property type="entry name" value="ZF_RING_1"/>
    <property type="match status" value="1"/>
</dbReference>
<evidence type="ECO:0000256" key="5">
    <source>
        <dbReference type="SAM" id="Coils"/>
    </source>
</evidence>
<dbReference type="AlphaFoldDB" id="A0A9P7EX43"/>
<feature type="compositionally biased region" description="Basic and acidic residues" evidence="6">
    <location>
        <begin position="493"/>
        <end position="506"/>
    </location>
</feature>
<dbReference type="EMBL" id="JABBWM010000072">
    <property type="protein sequence ID" value="KAG2095925.1"/>
    <property type="molecule type" value="Genomic_DNA"/>
</dbReference>
<keyword evidence="1" id="KW-0479">Metal-binding</keyword>
<feature type="domain" description="RING-type" evidence="7">
    <location>
        <begin position="10"/>
        <end position="50"/>
    </location>
</feature>
<dbReference type="SUPFAM" id="SSF57850">
    <property type="entry name" value="RING/U-box"/>
    <property type="match status" value="1"/>
</dbReference>
<feature type="region of interest" description="Disordered" evidence="6">
    <location>
        <begin position="556"/>
        <end position="621"/>
    </location>
</feature>
<evidence type="ECO:0000256" key="1">
    <source>
        <dbReference type="ARBA" id="ARBA00022723"/>
    </source>
</evidence>
<dbReference type="PANTHER" id="PTHR23327">
    <property type="entry name" value="RING FINGER PROTEIN 127"/>
    <property type="match status" value="1"/>
</dbReference>
<dbReference type="GO" id="GO:0008270">
    <property type="term" value="F:zinc ion binding"/>
    <property type="evidence" value="ECO:0007669"/>
    <property type="project" value="UniProtKB-KW"/>
</dbReference>
<evidence type="ECO:0000259" key="7">
    <source>
        <dbReference type="PROSITE" id="PS50089"/>
    </source>
</evidence>
<sequence length="715" mass="81892">MLVLNKSSTCDVCMEGYMNGGNSPHSISCGHVFCQKCLDHLLRHICPLCRTRFSPQDVRKLHIDMQSPMITTASIEEVPENPESSSPPPDNEARILQEDIARVVREGAKLPELRRVIEKCRTYYKSQSADQNPVKVSALLLWNLAESQRHLAEMRKDKAVEIEKNRVVEIALEEMRREKVAEVERTCEAKIALEELRSRLTAEIVNLQVKYEELQRIRQDEKDTALAVEKSLREHYDESNSYWSSFLRVMFYLQPQVQATMRENTVLREELMRARIAFNPLPDFQRPVEVRYLHAMPEPKHPEKSIEDDPLSIKARAKAKAKAKAIEEEEFHLSPLAQVIGTWPSAIQSFRALVDEDEMDHLKKTCGKKELELRPDADEDQTMGDSTSQLVPIPRSSLSRQLADASVSSSASTTNPDNWSGLSRSRPRDDIVMSSRDGSSSRHHSTERSIALAHSGTHSPSRRVSRDPSTLYISSRTSSPSRRYSSDRLYGPRLKDTHSRDSYDGASRDYEMRAGDMYEPKVKDQVAPRQITAVDDFRDKDRERLRAQLHDILDSPVPSSSLKIPMSYGDESSFPPPYPAPPSSNTIPRQTNSSTRVHTPLRRNSTASQSVTPTPGLEEGFPATVMSKTLVHASSVAMQQEKERQERRERERQREQERERMERERGRERDREREREPEWQHLKDSTNVPPDVYPYYRERRTGRTKLSNPVTAGAD</sequence>
<keyword evidence="9" id="KW-1185">Reference proteome</keyword>
<dbReference type="Proteomes" id="UP000823399">
    <property type="component" value="Unassembled WGS sequence"/>
</dbReference>
<dbReference type="InterPro" id="IPR017907">
    <property type="entry name" value="Znf_RING_CS"/>
</dbReference>
<evidence type="ECO:0000256" key="4">
    <source>
        <dbReference type="PROSITE-ProRule" id="PRU00175"/>
    </source>
</evidence>
<keyword evidence="2 4" id="KW-0863">Zinc-finger</keyword>
<gene>
    <name evidence="8" type="ORF">F5147DRAFT_778559</name>
</gene>
<dbReference type="InterPro" id="IPR001841">
    <property type="entry name" value="Znf_RING"/>
</dbReference>
<feature type="compositionally biased region" description="Polar residues" evidence="6">
    <location>
        <begin position="585"/>
        <end position="613"/>
    </location>
</feature>
<dbReference type="RefSeq" id="XP_041288051.1">
    <property type="nucleotide sequence ID" value="XM_041442148.1"/>
</dbReference>
<comment type="caution">
    <text evidence="8">The sequence shown here is derived from an EMBL/GenBank/DDBJ whole genome shotgun (WGS) entry which is preliminary data.</text>
</comment>
<feature type="region of interest" description="Disordered" evidence="6">
    <location>
        <begin position="366"/>
        <end position="506"/>
    </location>
</feature>
<protein>
    <recommendedName>
        <fullName evidence="7">RING-type domain-containing protein</fullName>
    </recommendedName>
</protein>
<keyword evidence="5" id="KW-0175">Coiled coil</keyword>
<name>A0A9P7EX43_9AGAM</name>
<reference evidence="8" key="1">
    <citation type="journal article" date="2020" name="New Phytol.">
        <title>Comparative genomics reveals dynamic genome evolution in host specialist ectomycorrhizal fungi.</title>
        <authorList>
            <person name="Lofgren L.A."/>
            <person name="Nguyen N.H."/>
            <person name="Vilgalys R."/>
            <person name="Ruytinx J."/>
            <person name="Liao H.L."/>
            <person name="Branco S."/>
            <person name="Kuo A."/>
            <person name="LaButti K."/>
            <person name="Lipzen A."/>
            <person name="Andreopoulos W."/>
            <person name="Pangilinan J."/>
            <person name="Riley R."/>
            <person name="Hundley H."/>
            <person name="Na H."/>
            <person name="Barry K."/>
            <person name="Grigoriev I.V."/>
            <person name="Stajich J.E."/>
            <person name="Kennedy P.G."/>
        </authorList>
    </citation>
    <scope>NUCLEOTIDE SEQUENCE</scope>
    <source>
        <strain evidence="8">FC423</strain>
    </source>
</reference>
<feature type="region of interest" description="Disordered" evidence="6">
    <location>
        <begin position="73"/>
        <end position="92"/>
    </location>
</feature>
<dbReference type="PROSITE" id="PS50089">
    <property type="entry name" value="ZF_RING_2"/>
    <property type="match status" value="1"/>
</dbReference>
<proteinExistence type="predicted"/>
<dbReference type="Gene3D" id="3.30.40.10">
    <property type="entry name" value="Zinc/RING finger domain, C3HC4 (zinc finger)"/>
    <property type="match status" value="1"/>
</dbReference>
<organism evidence="8 9">
    <name type="scientific">Suillus discolor</name>
    <dbReference type="NCBI Taxonomy" id="1912936"/>
    <lineage>
        <taxon>Eukaryota</taxon>
        <taxon>Fungi</taxon>
        <taxon>Dikarya</taxon>
        <taxon>Basidiomycota</taxon>
        <taxon>Agaricomycotina</taxon>
        <taxon>Agaricomycetes</taxon>
        <taxon>Agaricomycetidae</taxon>
        <taxon>Boletales</taxon>
        <taxon>Suillineae</taxon>
        <taxon>Suillaceae</taxon>
        <taxon>Suillus</taxon>
    </lineage>
</organism>
<evidence type="ECO:0000313" key="9">
    <source>
        <dbReference type="Proteomes" id="UP000823399"/>
    </source>
</evidence>
<feature type="region of interest" description="Disordered" evidence="6">
    <location>
        <begin position="635"/>
        <end position="715"/>
    </location>
</feature>
<dbReference type="OrthoDB" id="6105938at2759"/>
<feature type="compositionally biased region" description="Low complexity" evidence="6">
    <location>
        <begin position="403"/>
        <end position="412"/>
    </location>
</feature>
<evidence type="ECO:0000256" key="2">
    <source>
        <dbReference type="ARBA" id="ARBA00022771"/>
    </source>
</evidence>
<dbReference type="InterPro" id="IPR013083">
    <property type="entry name" value="Znf_RING/FYVE/PHD"/>
</dbReference>
<dbReference type="SMART" id="SM00184">
    <property type="entry name" value="RING"/>
    <property type="match status" value="1"/>
</dbReference>
<evidence type="ECO:0000256" key="3">
    <source>
        <dbReference type="ARBA" id="ARBA00022833"/>
    </source>
</evidence>
<feature type="compositionally biased region" description="Basic and acidic residues" evidence="6">
    <location>
        <begin position="366"/>
        <end position="376"/>
    </location>
</feature>
<evidence type="ECO:0000313" key="8">
    <source>
        <dbReference type="EMBL" id="KAG2095925.1"/>
    </source>
</evidence>
<feature type="compositionally biased region" description="Polar residues" evidence="6">
    <location>
        <begin position="704"/>
        <end position="715"/>
    </location>
</feature>
<accession>A0A9P7EX43</accession>
<feature type="coiled-coil region" evidence="5">
    <location>
        <begin position="190"/>
        <end position="224"/>
    </location>
</feature>
<feature type="compositionally biased region" description="Basic and acidic residues" evidence="6">
    <location>
        <begin position="640"/>
        <end position="684"/>
    </location>
</feature>
<feature type="compositionally biased region" description="Polar residues" evidence="6">
    <location>
        <begin position="383"/>
        <end position="400"/>
    </location>
</feature>